<dbReference type="RefSeq" id="WP_089018867.1">
    <property type="nucleotide sequence ID" value="NZ_LT607412.1"/>
</dbReference>
<reference evidence="2" key="1">
    <citation type="submission" date="2016-06" db="EMBL/GenBank/DDBJ databases">
        <authorList>
            <person name="Varghese N."/>
            <person name="Submissions Spin"/>
        </authorList>
    </citation>
    <scope>NUCLEOTIDE SEQUENCE [LARGE SCALE GENOMIC DNA]</scope>
    <source>
        <strain evidence="2">DSM 44875</strain>
    </source>
</reference>
<dbReference type="EMBL" id="LT607412">
    <property type="protein sequence ID" value="SCE91517.1"/>
    <property type="molecule type" value="Genomic_DNA"/>
</dbReference>
<gene>
    <name evidence="1" type="ORF">GA0070607_3163</name>
</gene>
<proteinExistence type="predicted"/>
<organism evidence="1 2">
    <name type="scientific">Micromonospora coriariae</name>
    <dbReference type="NCBI Taxonomy" id="285665"/>
    <lineage>
        <taxon>Bacteria</taxon>
        <taxon>Bacillati</taxon>
        <taxon>Actinomycetota</taxon>
        <taxon>Actinomycetes</taxon>
        <taxon>Micromonosporales</taxon>
        <taxon>Micromonosporaceae</taxon>
        <taxon>Micromonospora</taxon>
    </lineage>
</organism>
<dbReference type="Proteomes" id="UP000198243">
    <property type="component" value="Chromosome I"/>
</dbReference>
<sequence length="145" mass="15916">MVGPATLPALARAFDPHTGYVLLSEHAPLEGAEWNDCLVPLTADGQLEPTRLTIARLKYDVLFETSDFLRAADKVGRRGALAWQFAKRPRADVDFNDARPSARIHRYHAFGLHLKVDLPHPGEVANLVALSSQALDDALQRLAVA</sequence>
<evidence type="ECO:0000313" key="1">
    <source>
        <dbReference type="EMBL" id="SCE91517.1"/>
    </source>
</evidence>
<name>A0A1C4W5L1_9ACTN</name>
<dbReference type="AlphaFoldDB" id="A0A1C4W5L1"/>
<keyword evidence="2" id="KW-1185">Reference proteome</keyword>
<evidence type="ECO:0000313" key="2">
    <source>
        <dbReference type="Proteomes" id="UP000198243"/>
    </source>
</evidence>
<protein>
    <submittedName>
        <fullName evidence="1">Uncharacterized protein</fullName>
    </submittedName>
</protein>
<accession>A0A1C4W5L1</accession>